<evidence type="ECO:0000256" key="12">
    <source>
        <dbReference type="ARBA" id="ARBA00023268"/>
    </source>
</evidence>
<comment type="cofactor">
    <cofactor evidence="18">
        <name>Mg(2+)</name>
        <dbReference type="ChEBI" id="CHEBI:18420"/>
    </cofactor>
    <text evidence="18">Binds 1 Mg(2+) ion per subunit.</text>
</comment>
<keyword evidence="10 18" id="KW-0133">Cell shape</keyword>
<comment type="function">
    <text evidence="17 18">Catalyzes the last two sequential reactions in the de novo biosynthetic pathway for UDP-N-acetylglucosamine (UDP-GlcNAc). The C-terminal domain catalyzes the transfer of acetyl group from acetyl coenzyme A to glucosamine-1-phosphate (GlcN-1-P) to produce N-acetylglucosamine-1-phosphate (GlcNAc-1-P), which is converted into UDP-GlcNAc by the transfer of uridine 5-monophosphate (from uridine 5-triphosphate), a reaction catalyzed by the N-terminal domain.</text>
</comment>
<keyword evidence="6 18" id="KW-0548">Nucleotidyltransferase</keyword>
<comment type="catalytic activity">
    <reaction evidence="16 18">
        <text>N-acetyl-alpha-D-glucosamine 1-phosphate + UTP + H(+) = UDP-N-acetyl-alpha-D-glucosamine + diphosphate</text>
        <dbReference type="Rhea" id="RHEA:13509"/>
        <dbReference type="ChEBI" id="CHEBI:15378"/>
        <dbReference type="ChEBI" id="CHEBI:33019"/>
        <dbReference type="ChEBI" id="CHEBI:46398"/>
        <dbReference type="ChEBI" id="CHEBI:57705"/>
        <dbReference type="ChEBI" id="CHEBI:57776"/>
        <dbReference type="EC" id="2.7.7.23"/>
    </reaction>
</comment>
<dbReference type="HAMAP" id="MF_01631">
    <property type="entry name" value="GlmU"/>
    <property type="match status" value="1"/>
</dbReference>
<dbReference type="Pfam" id="PF12804">
    <property type="entry name" value="NTP_transf_3"/>
    <property type="match status" value="1"/>
</dbReference>
<feature type="binding site" evidence="18">
    <location>
        <position position="439"/>
    </location>
    <ligand>
        <name>acetyl-CoA</name>
        <dbReference type="ChEBI" id="CHEBI:57288"/>
    </ligand>
</feature>
<evidence type="ECO:0000256" key="16">
    <source>
        <dbReference type="ARBA" id="ARBA00048493"/>
    </source>
</evidence>
<dbReference type="GO" id="GO:0006048">
    <property type="term" value="P:UDP-N-acetylglucosamine biosynthetic process"/>
    <property type="evidence" value="ECO:0007669"/>
    <property type="project" value="UniProtKB-UniPathway"/>
</dbReference>
<gene>
    <name evidence="18" type="primary">glmU</name>
    <name evidence="20" type="ORF">TSYNT_6176</name>
</gene>
<evidence type="ECO:0000256" key="1">
    <source>
        <dbReference type="ARBA" id="ARBA00004496"/>
    </source>
</evidence>
<feature type="binding site" evidence="18">
    <location>
        <position position="332"/>
    </location>
    <ligand>
        <name>UDP-N-acetyl-alpha-D-glucosamine</name>
        <dbReference type="ChEBI" id="CHEBI:57705"/>
    </ligand>
</feature>
<dbReference type="InterPro" id="IPR050065">
    <property type="entry name" value="GlmU-like"/>
</dbReference>
<comment type="pathway">
    <text evidence="18">Nucleotide-sugar biosynthesis; UDP-N-acetyl-alpha-D-glucosamine biosynthesis; UDP-N-acetyl-alpha-D-glucosamine from N-acetyl-alpha-D-glucosamine 1-phosphate: step 1/1.</text>
</comment>
<feature type="region of interest" description="Linker" evidence="18">
    <location>
        <begin position="230"/>
        <end position="250"/>
    </location>
</feature>
<accession>A0A0U9HHP6</accession>
<comment type="similarity">
    <text evidence="2 18">In the C-terminal section; belongs to the transferase hexapeptide repeat family.</text>
</comment>
<proteinExistence type="inferred from homology"/>
<dbReference type="InterPro" id="IPR029044">
    <property type="entry name" value="Nucleotide-diphossugar_trans"/>
</dbReference>
<dbReference type="OrthoDB" id="9775031at2"/>
<dbReference type="GO" id="GO:0000902">
    <property type="term" value="P:cell morphogenesis"/>
    <property type="evidence" value="ECO:0007669"/>
    <property type="project" value="UniProtKB-UniRule"/>
</dbReference>
<evidence type="ECO:0000256" key="9">
    <source>
        <dbReference type="ARBA" id="ARBA00022842"/>
    </source>
</evidence>
<dbReference type="InterPro" id="IPR025877">
    <property type="entry name" value="MobA-like_NTP_Trfase"/>
</dbReference>
<evidence type="ECO:0000256" key="10">
    <source>
        <dbReference type="ARBA" id="ARBA00022960"/>
    </source>
</evidence>
<feature type="active site" description="Proton acceptor" evidence="18">
    <location>
        <position position="362"/>
    </location>
</feature>
<dbReference type="Gene3D" id="3.90.550.10">
    <property type="entry name" value="Spore Coat Polysaccharide Biosynthesis Protein SpsA, Chain A"/>
    <property type="match status" value="1"/>
</dbReference>
<name>A0A0U9HHP6_9FIRM</name>
<dbReference type="CDD" id="cd03353">
    <property type="entry name" value="LbH_GlmU_C"/>
    <property type="match status" value="1"/>
</dbReference>
<keyword evidence="21" id="KW-1185">Reference proteome</keyword>
<evidence type="ECO:0000256" key="11">
    <source>
        <dbReference type="ARBA" id="ARBA00022984"/>
    </source>
</evidence>
<keyword evidence="11 18" id="KW-0573">Peptidoglycan synthesis</keyword>
<feature type="binding site" evidence="18">
    <location>
        <position position="376"/>
    </location>
    <ligand>
        <name>UDP-N-acetyl-alpha-D-glucosamine</name>
        <dbReference type="ChEBI" id="CHEBI:57705"/>
    </ligand>
</feature>
<feature type="region of interest" description="Pyrophosphorylase" evidence="18">
    <location>
        <begin position="1"/>
        <end position="229"/>
    </location>
</feature>
<feature type="binding site" evidence="18">
    <location>
        <position position="74"/>
    </location>
    <ligand>
        <name>UDP-N-acetyl-alpha-D-glucosamine</name>
        <dbReference type="ChEBI" id="CHEBI:57705"/>
    </ligand>
</feature>
<dbReference type="GO" id="GO:0009245">
    <property type="term" value="P:lipid A biosynthetic process"/>
    <property type="evidence" value="ECO:0007669"/>
    <property type="project" value="UniProtKB-UniRule"/>
</dbReference>
<dbReference type="PANTHER" id="PTHR43584:SF3">
    <property type="entry name" value="BIFUNCTIONAL PROTEIN GLMU"/>
    <property type="match status" value="1"/>
</dbReference>
<dbReference type="GO" id="GO:0071555">
    <property type="term" value="P:cell wall organization"/>
    <property type="evidence" value="ECO:0007669"/>
    <property type="project" value="UniProtKB-KW"/>
</dbReference>
<feature type="region of interest" description="N-acetyltransferase" evidence="18">
    <location>
        <begin position="251"/>
        <end position="467"/>
    </location>
</feature>
<dbReference type="UniPathway" id="UPA00113">
    <property type="reaction ID" value="UER00532"/>
</dbReference>
<dbReference type="InterPro" id="IPR005882">
    <property type="entry name" value="Bifunctional_GlmU"/>
</dbReference>
<dbReference type="InterPro" id="IPR011004">
    <property type="entry name" value="Trimer_LpxA-like_sf"/>
</dbReference>
<dbReference type="GO" id="GO:0003977">
    <property type="term" value="F:UDP-N-acetylglucosamine diphosphorylase activity"/>
    <property type="evidence" value="ECO:0007669"/>
    <property type="project" value="UniProtKB-UniRule"/>
</dbReference>
<dbReference type="GO" id="GO:0009252">
    <property type="term" value="P:peptidoglycan biosynthetic process"/>
    <property type="evidence" value="ECO:0007669"/>
    <property type="project" value="UniProtKB-UniRule"/>
</dbReference>
<dbReference type="SUPFAM" id="SSF53448">
    <property type="entry name" value="Nucleotide-diphospho-sugar transferases"/>
    <property type="match status" value="1"/>
</dbReference>
<dbReference type="UniPathway" id="UPA00973"/>
<feature type="binding site" evidence="18">
    <location>
        <position position="140"/>
    </location>
    <ligand>
        <name>UDP-N-acetyl-alpha-D-glucosamine</name>
        <dbReference type="ChEBI" id="CHEBI:57705"/>
    </ligand>
</feature>
<dbReference type="CDD" id="cd02540">
    <property type="entry name" value="GT2_GlmU_N_bac"/>
    <property type="match status" value="1"/>
</dbReference>
<dbReference type="InterPro" id="IPR038009">
    <property type="entry name" value="GlmU_C_LbH"/>
</dbReference>
<sequence>MKEFTAVILAAGEGVRMKSNIPKVMHKVCGKPMLTHVINAAKGAGANKVIIVVGKDADKIKEAYINEDVEFVIQEKQMGTGHALMQAENAVKNSSHIVVLCGDMPLVTAESIKGMVDFHEKEMADATVMTAKVSDPTGYGRIIREGKKVLDIREHKDATPEELKINEVNAAFYCFNTVDIFASLAKIQNDNSQKEYYLTDAIKILNQEDKKVVAFELSDPEELNGINDRKQLAKVQSIMQKRIIDKLMEDGVTFINPDTCMVDCDVKIGKDTTIYPGAMLEGSTTIGENCSIIGPCRIIDTTIGNDCEIVMTQINKCVIEDGVKIGPYTNLRPDCRLSQKVKVGDFVELKNAKVGEGTKIPHLSYVGDAVLGKHINIGCGTVFVNYDGYKKHQTVVEDNVFIGCNSNLIAPVTLKAGSFIAAGSTITDDVPENALGIARARQVNKTGWVIKRKQKFEGGISGNGNQA</sequence>
<dbReference type="STRING" id="224999.GCA_001485475_00802"/>
<keyword evidence="14 18" id="KW-0961">Cell wall biogenesis/degradation</keyword>
<feature type="binding site" evidence="18">
    <location>
        <position position="227"/>
    </location>
    <ligand>
        <name>UDP-N-acetyl-alpha-D-glucosamine</name>
        <dbReference type="ChEBI" id="CHEBI:57705"/>
    </ligand>
</feature>
<evidence type="ECO:0000256" key="15">
    <source>
        <dbReference type="ARBA" id="ARBA00048247"/>
    </source>
</evidence>
<keyword evidence="5 18" id="KW-0808">Transferase</keyword>
<comment type="subcellular location">
    <subcellularLocation>
        <location evidence="1 18">Cytoplasm</location>
    </subcellularLocation>
</comment>
<evidence type="ECO:0000256" key="18">
    <source>
        <dbReference type="HAMAP-Rule" id="MF_01631"/>
    </source>
</evidence>
<evidence type="ECO:0000256" key="13">
    <source>
        <dbReference type="ARBA" id="ARBA00023315"/>
    </source>
</evidence>
<dbReference type="GO" id="GO:0019134">
    <property type="term" value="F:glucosamine-1-phosphate N-acetyltransferase activity"/>
    <property type="evidence" value="ECO:0007669"/>
    <property type="project" value="UniProtKB-UniRule"/>
</dbReference>
<dbReference type="Pfam" id="PF00132">
    <property type="entry name" value="Hexapep"/>
    <property type="match status" value="1"/>
</dbReference>
<evidence type="ECO:0000256" key="17">
    <source>
        <dbReference type="ARBA" id="ARBA00049628"/>
    </source>
</evidence>
<protein>
    <recommendedName>
        <fullName evidence="18">Bifunctional protein GlmU</fullName>
    </recommendedName>
    <domain>
        <recommendedName>
            <fullName evidence="18">UDP-N-acetylglucosamine pyrophosphorylase</fullName>
            <ecNumber evidence="18">2.7.7.23</ecNumber>
        </recommendedName>
        <alternativeName>
            <fullName evidence="18">N-acetylglucosamine-1-phosphate uridyltransferase</fullName>
        </alternativeName>
    </domain>
    <domain>
        <recommendedName>
            <fullName evidence="18">Glucosamine-1-phosphate N-acetyltransferase</fullName>
            <ecNumber evidence="18">2.3.1.157</ecNumber>
        </recommendedName>
    </domain>
</protein>
<keyword evidence="8 18" id="KW-0677">Repeat</keyword>
<comment type="pathway">
    <text evidence="18">Nucleotide-sugar biosynthesis; UDP-N-acetyl-alpha-D-glucosamine biosynthesis; N-acetyl-alpha-D-glucosamine 1-phosphate from alpha-D-glucosamine 6-phosphate (route II): step 2/2.</text>
</comment>
<evidence type="ECO:0000256" key="3">
    <source>
        <dbReference type="ARBA" id="ARBA00007947"/>
    </source>
</evidence>
<feature type="binding site" evidence="18">
    <location>
        <begin position="385"/>
        <end position="386"/>
    </location>
    <ligand>
        <name>acetyl-CoA</name>
        <dbReference type="ChEBI" id="CHEBI:57288"/>
    </ligand>
</feature>
<comment type="pathway">
    <text evidence="18">Bacterial outer membrane biogenesis; LPS lipid A biosynthesis.</text>
</comment>
<evidence type="ECO:0000256" key="4">
    <source>
        <dbReference type="ARBA" id="ARBA00022490"/>
    </source>
</evidence>
<feature type="binding site" evidence="18">
    <location>
        <position position="350"/>
    </location>
    <ligand>
        <name>UDP-N-acetyl-alpha-D-glucosamine</name>
        <dbReference type="ChEBI" id="CHEBI:57705"/>
    </ligand>
</feature>
<dbReference type="EC" id="2.7.7.23" evidence="18"/>
<feature type="binding site" evidence="18">
    <location>
        <position position="169"/>
    </location>
    <ligand>
        <name>UDP-N-acetyl-alpha-D-glucosamine</name>
        <dbReference type="ChEBI" id="CHEBI:57705"/>
    </ligand>
</feature>
<keyword evidence="7 18" id="KW-0479">Metal-binding</keyword>
<feature type="binding site" evidence="18">
    <location>
        <position position="422"/>
    </location>
    <ligand>
        <name>acetyl-CoA</name>
        <dbReference type="ChEBI" id="CHEBI:57288"/>
    </ligand>
</feature>
<feature type="binding site" evidence="18">
    <location>
        <begin position="79"/>
        <end position="80"/>
    </location>
    <ligand>
        <name>UDP-N-acetyl-alpha-D-glucosamine</name>
        <dbReference type="ChEBI" id="CHEBI:57705"/>
    </ligand>
</feature>
<reference evidence="20" key="1">
    <citation type="journal article" date="2016" name="Genome Announc.">
        <title>Draft Genome Sequence of the Syntrophic Lactate-Degrading Bacterium Tepidanaerobacter syntrophicus JLT.</title>
        <authorList>
            <person name="Matsuura N."/>
            <person name="Ohashi A."/>
            <person name="Tourlousse D.M."/>
            <person name="Sekiguchi Y."/>
        </authorList>
    </citation>
    <scope>NUCLEOTIDE SEQUENCE [LARGE SCALE GENOMIC DNA]</scope>
    <source>
        <strain evidence="20">JL</strain>
    </source>
</reference>
<evidence type="ECO:0000256" key="7">
    <source>
        <dbReference type="ARBA" id="ARBA00022723"/>
    </source>
</evidence>
<dbReference type="GO" id="GO:0008360">
    <property type="term" value="P:regulation of cell shape"/>
    <property type="evidence" value="ECO:0007669"/>
    <property type="project" value="UniProtKB-KW"/>
</dbReference>
<dbReference type="NCBIfam" id="NF010934">
    <property type="entry name" value="PRK14354.1"/>
    <property type="match status" value="1"/>
</dbReference>
<feature type="binding site" evidence="18">
    <location>
        <begin position="9"/>
        <end position="12"/>
    </location>
    <ligand>
        <name>UDP-N-acetyl-alpha-D-glucosamine</name>
        <dbReference type="ChEBI" id="CHEBI:57705"/>
    </ligand>
</feature>
<dbReference type="AlphaFoldDB" id="A0A0U9HHP6"/>
<dbReference type="NCBIfam" id="TIGR01173">
    <property type="entry name" value="glmU"/>
    <property type="match status" value="1"/>
</dbReference>
<comment type="catalytic activity">
    <reaction evidence="15 18">
        <text>alpha-D-glucosamine 1-phosphate + acetyl-CoA = N-acetyl-alpha-D-glucosamine 1-phosphate + CoA + H(+)</text>
        <dbReference type="Rhea" id="RHEA:13725"/>
        <dbReference type="ChEBI" id="CHEBI:15378"/>
        <dbReference type="ChEBI" id="CHEBI:57287"/>
        <dbReference type="ChEBI" id="CHEBI:57288"/>
        <dbReference type="ChEBI" id="CHEBI:57776"/>
        <dbReference type="ChEBI" id="CHEBI:58516"/>
        <dbReference type="EC" id="2.3.1.157"/>
    </reaction>
</comment>
<dbReference type="EMBL" id="DF977000">
    <property type="protein sequence ID" value="GAQ24796.1"/>
    <property type="molecule type" value="Genomic_DNA"/>
</dbReference>
<dbReference type="GO" id="GO:0005737">
    <property type="term" value="C:cytoplasm"/>
    <property type="evidence" value="ECO:0007669"/>
    <property type="project" value="UniProtKB-SubCell"/>
</dbReference>
<dbReference type="SUPFAM" id="SSF51161">
    <property type="entry name" value="Trimeric LpxA-like enzymes"/>
    <property type="match status" value="1"/>
</dbReference>
<keyword evidence="13 18" id="KW-0012">Acyltransferase</keyword>
<evidence type="ECO:0000256" key="8">
    <source>
        <dbReference type="ARBA" id="ARBA00022737"/>
    </source>
</evidence>
<dbReference type="EC" id="2.3.1.157" evidence="18"/>
<feature type="binding site" evidence="18">
    <location>
        <position position="154"/>
    </location>
    <ligand>
        <name>UDP-N-acetyl-alpha-D-glucosamine</name>
        <dbReference type="ChEBI" id="CHEBI:57705"/>
    </ligand>
</feature>
<evidence type="ECO:0000256" key="2">
    <source>
        <dbReference type="ARBA" id="ARBA00007707"/>
    </source>
</evidence>
<dbReference type="InterPro" id="IPR001451">
    <property type="entry name" value="Hexapep"/>
</dbReference>
<dbReference type="GO" id="GO:0016020">
    <property type="term" value="C:membrane"/>
    <property type="evidence" value="ECO:0007669"/>
    <property type="project" value="GOC"/>
</dbReference>
<dbReference type="PANTHER" id="PTHR43584">
    <property type="entry name" value="NUCLEOTIDYL TRANSFERASE"/>
    <property type="match status" value="1"/>
</dbReference>
<evidence type="ECO:0000259" key="19">
    <source>
        <dbReference type="Pfam" id="PF12804"/>
    </source>
</evidence>
<evidence type="ECO:0000313" key="20">
    <source>
        <dbReference type="EMBL" id="GAQ24796.1"/>
    </source>
</evidence>
<keyword evidence="4 18" id="KW-0963">Cytoplasm</keyword>
<evidence type="ECO:0000313" key="21">
    <source>
        <dbReference type="Proteomes" id="UP000062160"/>
    </source>
</evidence>
<comment type="subunit">
    <text evidence="18">Homotrimer.</text>
</comment>
<dbReference type="Proteomes" id="UP000062160">
    <property type="component" value="Unassembled WGS sequence"/>
</dbReference>
<dbReference type="Gene3D" id="2.160.10.10">
    <property type="entry name" value="Hexapeptide repeat proteins"/>
    <property type="match status" value="1"/>
</dbReference>
<dbReference type="GO" id="GO:0000287">
    <property type="term" value="F:magnesium ion binding"/>
    <property type="evidence" value="ECO:0007669"/>
    <property type="project" value="UniProtKB-UniRule"/>
</dbReference>
<feature type="binding site" evidence="18">
    <location>
        <position position="23"/>
    </location>
    <ligand>
        <name>UDP-N-acetyl-alpha-D-glucosamine</name>
        <dbReference type="ChEBI" id="CHEBI:57705"/>
    </ligand>
</feature>
<feature type="binding site" evidence="18">
    <location>
        <position position="365"/>
    </location>
    <ligand>
        <name>UDP-N-acetyl-alpha-D-glucosamine</name>
        <dbReference type="ChEBI" id="CHEBI:57705"/>
    </ligand>
</feature>
<comment type="similarity">
    <text evidence="3 18">In the N-terminal section; belongs to the N-acetylglucosamine-1-phosphate uridyltransferase family.</text>
</comment>
<dbReference type="RefSeq" id="WP_059031957.1">
    <property type="nucleotide sequence ID" value="NZ_BSDN01000003.1"/>
</dbReference>
<feature type="domain" description="MobA-like NTP transferase" evidence="19">
    <location>
        <begin position="6"/>
        <end position="132"/>
    </location>
</feature>
<feature type="binding site" evidence="18">
    <location>
        <position position="103"/>
    </location>
    <ligand>
        <name>Mg(2+)</name>
        <dbReference type="ChEBI" id="CHEBI:18420"/>
    </ligand>
</feature>
<feature type="binding site" evidence="18">
    <location>
        <position position="227"/>
    </location>
    <ligand>
        <name>Mg(2+)</name>
        <dbReference type="ChEBI" id="CHEBI:18420"/>
    </ligand>
</feature>
<evidence type="ECO:0000256" key="6">
    <source>
        <dbReference type="ARBA" id="ARBA00022695"/>
    </source>
</evidence>
<evidence type="ECO:0000256" key="14">
    <source>
        <dbReference type="ARBA" id="ARBA00023316"/>
    </source>
</evidence>
<comment type="caution">
    <text evidence="18">Lacks conserved residue(s) required for the propagation of feature annotation.</text>
</comment>
<keyword evidence="9 18" id="KW-0460">Magnesium</keyword>
<organism evidence="20">
    <name type="scientific">Tepidanaerobacter syntrophicus</name>
    <dbReference type="NCBI Taxonomy" id="224999"/>
    <lineage>
        <taxon>Bacteria</taxon>
        <taxon>Bacillati</taxon>
        <taxon>Bacillota</taxon>
        <taxon>Clostridia</taxon>
        <taxon>Thermosediminibacterales</taxon>
        <taxon>Tepidanaerobacteraceae</taxon>
        <taxon>Tepidanaerobacter</taxon>
    </lineage>
</organism>
<keyword evidence="12 18" id="KW-0511">Multifunctional enzyme</keyword>
<evidence type="ECO:0000256" key="5">
    <source>
        <dbReference type="ARBA" id="ARBA00022679"/>
    </source>
</evidence>